<evidence type="ECO:0000313" key="2">
    <source>
        <dbReference type="EMBL" id="KAG9352410.1"/>
    </source>
</evidence>
<reference evidence="2" key="1">
    <citation type="thesis" date="2021" institute="BYU ScholarsArchive" country="Provo, UT, USA">
        <title>Applications of and Algorithms for Genome Assembly and Genomic Analyses with an Emphasis on Marine Teleosts.</title>
        <authorList>
            <person name="Pickett B.D."/>
        </authorList>
    </citation>
    <scope>NUCLEOTIDE SEQUENCE</scope>
    <source>
        <strain evidence="2">HI-2016</strain>
    </source>
</reference>
<dbReference type="PROSITE" id="PS51257">
    <property type="entry name" value="PROKAR_LIPOPROTEIN"/>
    <property type="match status" value="1"/>
</dbReference>
<keyword evidence="3" id="KW-1185">Reference proteome</keyword>
<sequence>MKAASELTESPALLWQWAVALLACDTATIFYGGAKCMSVPCLRAGRRGWGKKKKGVMKCCSRESERERESMCICMSEREKERVRDRPPTTHPFLWKDIATVLAHFSAKASRIERSSRISPEGSRSPETRNEEGGLMLEWFSALSKGLAAKPLF</sequence>
<name>A0A8T2PJM6_9TELE</name>
<dbReference type="EMBL" id="JAFBMS010000005">
    <property type="protein sequence ID" value="KAG9352410.1"/>
    <property type="molecule type" value="Genomic_DNA"/>
</dbReference>
<evidence type="ECO:0000313" key="3">
    <source>
        <dbReference type="Proteomes" id="UP000824540"/>
    </source>
</evidence>
<organism evidence="2 3">
    <name type="scientific">Albula glossodonta</name>
    <name type="common">roundjaw bonefish</name>
    <dbReference type="NCBI Taxonomy" id="121402"/>
    <lineage>
        <taxon>Eukaryota</taxon>
        <taxon>Metazoa</taxon>
        <taxon>Chordata</taxon>
        <taxon>Craniata</taxon>
        <taxon>Vertebrata</taxon>
        <taxon>Euteleostomi</taxon>
        <taxon>Actinopterygii</taxon>
        <taxon>Neopterygii</taxon>
        <taxon>Teleostei</taxon>
        <taxon>Albuliformes</taxon>
        <taxon>Albulidae</taxon>
        <taxon>Albula</taxon>
    </lineage>
</organism>
<dbReference type="AlphaFoldDB" id="A0A8T2PJM6"/>
<keyword evidence="1" id="KW-0472">Membrane</keyword>
<proteinExistence type="predicted"/>
<gene>
    <name evidence="2" type="ORF">JZ751_020824</name>
</gene>
<keyword evidence="1" id="KW-0812">Transmembrane</keyword>
<dbReference type="Proteomes" id="UP000824540">
    <property type="component" value="Unassembled WGS sequence"/>
</dbReference>
<accession>A0A8T2PJM6</accession>
<feature type="transmembrane region" description="Helical" evidence="1">
    <location>
        <begin position="12"/>
        <end position="34"/>
    </location>
</feature>
<keyword evidence="1" id="KW-1133">Transmembrane helix</keyword>
<protein>
    <submittedName>
        <fullName evidence="2">Uncharacterized protein</fullName>
    </submittedName>
</protein>
<comment type="caution">
    <text evidence="2">The sequence shown here is derived from an EMBL/GenBank/DDBJ whole genome shotgun (WGS) entry which is preliminary data.</text>
</comment>
<evidence type="ECO:0000256" key="1">
    <source>
        <dbReference type="SAM" id="Phobius"/>
    </source>
</evidence>